<dbReference type="Pfam" id="PF00134">
    <property type="entry name" value="Cyclin_N"/>
    <property type="match status" value="1"/>
</dbReference>
<reference evidence="7" key="1">
    <citation type="journal article" date="2011" name="Genome Res.">
        <title>Deep small RNA sequencing from the nematode Ascaris reveals conservation, functional diversification, and novel developmental profiles.</title>
        <authorList>
            <person name="Wang J."/>
            <person name="Czech B."/>
            <person name="Crunk A."/>
            <person name="Wallace A."/>
            <person name="Mitreva M."/>
            <person name="Hannon G.J."/>
            <person name="Davis R.E."/>
        </authorList>
    </citation>
    <scope>NUCLEOTIDE SEQUENCE</scope>
</reference>
<evidence type="ECO:0000259" key="6">
    <source>
        <dbReference type="SMART" id="SM01332"/>
    </source>
</evidence>
<dbReference type="InterPro" id="IPR036915">
    <property type="entry name" value="Cyclin-like_sf"/>
</dbReference>
<dbReference type="InterPro" id="IPR004367">
    <property type="entry name" value="Cyclin_C-dom"/>
</dbReference>
<dbReference type="EMBL" id="JI170397">
    <property type="protein sequence ID" value="ADY44522.1"/>
    <property type="molecule type" value="mRNA"/>
</dbReference>
<feature type="domain" description="Cyclin-like" evidence="5">
    <location>
        <begin position="336"/>
        <end position="414"/>
    </location>
</feature>
<dbReference type="PANTHER" id="PTHR10177">
    <property type="entry name" value="CYCLINS"/>
    <property type="match status" value="1"/>
</dbReference>
<dbReference type="InterPro" id="IPR006671">
    <property type="entry name" value="Cyclin_N"/>
</dbReference>
<dbReference type="InterPro" id="IPR039361">
    <property type="entry name" value="Cyclin"/>
</dbReference>
<dbReference type="FunFam" id="1.10.472.10:FF:000001">
    <property type="entry name" value="G2/mitotic-specific cyclin"/>
    <property type="match status" value="1"/>
</dbReference>
<evidence type="ECO:0000256" key="3">
    <source>
        <dbReference type="ARBA" id="ARBA00023306"/>
    </source>
</evidence>
<dbReference type="AlphaFoldDB" id="F1L318"/>
<dbReference type="Gene3D" id="1.10.472.10">
    <property type="entry name" value="Cyclin-like"/>
    <property type="match status" value="2"/>
</dbReference>
<evidence type="ECO:0000256" key="4">
    <source>
        <dbReference type="RuleBase" id="RU000383"/>
    </source>
</evidence>
<dbReference type="PIRSF" id="PIRSF001771">
    <property type="entry name" value="Cyclin_A_B_D_E"/>
    <property type="match status" value="1"/>
</dbReference>
<dbReference type="GO" id="GO:0016538">
    <property type="term" value="F:cyclin-dependent protein serine/threonine kinase regulator activity"/>
    <property type="evidence" value="ECO:0007669"/>
    <property type="project" value="InterPro"/>
</dbReference>
<comment type="similarity">
    <text evidence="4">Belongs to the cyclin family.</text>
</comment>
<protein>
    <submittedName>
        <fullName evidence="7">G2/mitotic-specific cyclin-A</fullName>
    </submittedName>
</protein>
<keyword evidence="1" id="KW-0132">Cell division</keyword>
<name>F1L318_ASCSU</name>
<evidence type="ECO:0000256" key="1">
    <source>
        <dbReference type="ARBA" id="ARBA00022618"/>
    </source>
</evidence>
<evidence type="ECO:0000313" key="7">
    <source>
        <dbReference type="EMBL" id="ADY44522.1"/>
    </source>
</evidence>
<accession>F1L318</accession>
<dbReference type="SMART" id="SM01332">
    <property type="entry name" value="Cyclin_C"/>
    <property type="match status" value="1"/>
</dbReference>
<keyword evidence="3" id="KW-0131">Cell cycle</keyword>
<dbReference type="InterPro" id="IPR013763">
    <property type="entry name" value="Cyclin-like_dom"/>
</dbReference>
<proteinExistence type="evidence at transcript level"/>
<dbReference type="SUPFAM" id="SSF47954">
    <property type="entry name" value="Cyclin-like"/>
    <property type="match status" value="2"/>
</dbReference>
<dbReference type="Pfam" id="PF02984">
    <property type="entry name" value="Cyclin_C"/>
    <property type="match status" value="1"/>
</dbReference>
<feature type="domain" description="Cyclin-like" evidence="5">
    <location>
        <begin position="236"/>
        <end position="320"/>
    </location>
</feature>
<evidence type="ECO:0000256" key="2">
    <source>
        <dbReference type="ARBA" id="ARBA00023127"/>
    </source>
</evidence>
<dbReference type="InterPro" id="IPR046965">
    <property type="entry name" value="Cyclin_A/B-like"/>
</dbReference>
<keyword evidence="2 4" id="KW-0195">Cyclin</keyword>
<sequence>MASNRTINRAAVLAERPVTKKQQQPSSSLSCRNLNVEKGKAELENKSKKISATLSQVIVPNQVFLPVASHAVKATFSVYCDDDEQTRDAHDSQHLTATRTPARQPLADITLKTDFSQFNEGTAAIAEPTSEVGDASDDGPNMVDVLTVSTSSVTADLTTSEDSFYGSANDENSEYHTAPMTMSGRERDYGQVMCSPVYMDDIYIYMRKRELRLRPRPHYMSKQSDINAEMRHILIDWLADVVVEYDLQLETLHLTVSLIDRTLSVVDCPRLKLQLIGAAAVMVAAKYEEIYPPPLKEYVYITDDTYSASQVLRMERVILSAINFDVSAPTSNWFGSRLMRIAHSQKRTVNAMNYLLELALLDHTYLKYRASVVAAAAFCLANILTGPTPWPAAIEKDTGITVADMMEVLAHLLRSFHDAPHMSHKAVYDKYSEEKYDAVAHLVAPKSLPSVS</sequence>
<organism evidence="7">
    <name type="scientific">Ascaris suum</name>
    <name type="common">Pig roundworm</name>
    <name type="synonym">Ascaris lumbricoides</name>
    <dbReference type="NCBI Taxonomy" id="6253"/>
    <lineage>
        <taxon>Eukaryota</taxon>
        <taxon>Metazoa</taxon>
        <taxon>Ecdysozoa</taxon>
        <taxon>Nematoda</taxon>
        <taxon>Chromadorea</taxon>
        <taxon>Rhabditida</taxon>
        <taxon>Spirurina</taxon>
        <taxon>Ascaridomorpha</taxon>
        <taxon>Ascaridoidea</taxon>
        <taxon>Ascarididae</taxon>
        <taxon>Ascaris</taxon>
    </lineage>
</organism>
<evidence type="ECO:0000259" key="5">
    <source>
        <dbReference type="SMART" id="SM00385"/>
    </source>
</evidence>
<feature type="domain" description="Cyclin C-terminal" evidence="6">
    <location>
        <begin position="329"/>
        <end position="445"/>
    </location>
</feature>
<dbReference type="GO" id="GO:0044772">
    <property type="term" value="P:mitotic cell cycle phase transition"/>
    <property type="evidence" value="ECO:0007669"/>
    <property type="project" value="InterPro"/>
</dbReference>
<dbReference type="SMART" id="SM00385">
    <property type="entry name" value="CYCLIN"/>
    <property type="match status" value="2"/>
</dbReference>
<dbReference type="GO" id="GO:0051301">
    <property type="term" value="P:cell division"/>
    <property type="evidence" value="ECO:0007669"/>
    <property type="project" value="UniProtKB-KW"/>
</dbReference>